<evidence type="ECO:0000313" key="10">
    <source>
        <dbReference type="EMBL" id="UWZ79090.1"/>
    </source>
</evidence>
<comment type="similarity">
    <text evidence="7 8">Belongs to the drug/metabolite transporter (DMT) superfamily. Small multidrug resistance (SMR) (TC 2.A.7.1) family.</text>
</comment>
<protein>
    <submittedName>
        <fullName evidence="10">SMR family transporter</fullName>
    </submittedName>
</protein>
<dbReference type="RefSeq" id="WP_260747446.1">
    <property type="nucleotide sequence ID" value="NZ_CP092109.1"/>
</dbReference>
<evidence type="ECO:0000256" key="8">
    <source>
        <dbReference type="RuleBase" id="RU003942"/>
    </source>
</evidence>
<keyword evidence="4 8" id="KW-0812">Transmembrane</keyword>
<reference evidence="10" key="1">
    <citation type="journal article" date="2022" name="Environ. Microbiol.">
        <title>Geoalkalibacter halelectricus SAP #1 sp. nov. possessing extracellular electron transfer and mineral#reducing capabilities from a haloalkaline environment.</title>
        <authorList>
            <person name="Yadav S."/>
            <person name="Singh R."/>
            <person name="Sundharam S.S."/>
            <person name="Chaudhary S."/>
            <person name="Krishnamurthi S."/>
            <person name="Patil S.A."/>
        </authorList>
    </citation>
    <scope>NUCLEOTIDE SEQUENCE</scope>
    <source>
        <strain evidence="10">SAP-1</strain>
    </source>
</reference>
<organism evidence="10 11">
    <name type="scientific">Geoalkalibacter halelectricus</name>
    <dbReference type="NCBI Taxonomy" id="2847045"/>
    <lineage>
        <taxon>Bacteria</taxon>
        <taxon>Pseudomonadati</taxon>
        <taxon>Thermodesulfobacteriota</taxon>
        <taxon>Desulfuromonadia</taxon>
        <taxon>Desulfuromonadales</taxon>
        <taxon>Geoalkalibacteraceae</taxon>
        <taxon>Geoalkalibacter</taxon>
    </lineage>
</organism>
<feature type="transmembrane region" description="Helical" evidence="9">
    <location>
        <begin position="30"/>
        <end position="51"/>
    </location>
</feature>
<evidence type="ECO:0000256" key="6">
    <source>
        <dbReference type="ARBA" id="ARBA00023136"/>
    </source>
</evidence>
<evidence type="ECO:0000256" key="9">
    <source>
        <dbReference type="SAM" id="Phobius"/>
    </source>
</evidence>
<dbReference type="InterPro" id="IPR045324">
    <property type="entry name" value="Small_multidrug_res"/>
</dbReference>
<accession>A0ABY5ZMN2</accession>
<keyword evidence="5 9" id="KW-1133">Transmembrane helix</keyword>
<dbReference type="Gene3D" id="1.10.3730.20">
    <property type="match status" value="1"/>
</dbReference>
<dbReference type="SUPFAM" id="SSF103481">
    <property type="entry name" value="Multidrug resistance efflux transporter EmrE"/>
    <property type="match status" value="1"/>
</dbReference>
<gene>
    <name evidence="10" type="ORF">L9S41_15595</name>
</gene>
<dbReference type="PANTHER" id="PTHR30561:SF1">
    <property type="entry name" value="MULTIDRUG TRANSPORTER EMRE"/>
    <property type="match status" value="1"/>
</dbReference>
<comment type="subcellular location">
    <subcellularLocation>
        <location evidence="1 8">Cell membrane</location>
        <topology evidence="1 8">Multi-pass membrane protein</topology>
    </subcellularLocation>
</comment>
<keyword evidence="11" id="KW-1185">Reference proteome</keyword>
<evidence type="ECO:0000256" key="7">
    <source>
        <dbReference type="ARBA" id="ARBA00038032"/>
    </source>
</evidence>
<dbReference type="PANTHER" id="PTHR30561">
    <property type="entry name" value="SMR FAMILY PROTON-DEPENDENT DRUG EFFLUX TRANSPORTER SUGE"/>
    <property type="match status" value="1"/>
</dbReference>
<proteinExistence type="inferred from homology"/>
<keyword evidence="3" id="KW-1003">Cell membrane</keyword>
<feature type="transmembrane region" description="Helical" evidence="9">
    <location>
        <begin position="58"/>
        <end position="79"/>
    </location>
</feature>
<keyword evidence="2" id="KW-0813">Transport</keyword>
<evidence type="ECO:0000256" key="2">
    <source>
        <dbReference type="ARBA" id="ARBA00022448"/>
    </source>
</evidence>
<dbReference type="EMBL" id="CP092109">
    <property type="protein sequence ID" value="UWZ79090.1"/>
    <property type="molecule type" value="Genomic_DNA"/>
</dbReference>
<evidence type="ECO:0000256" key="1">
    <source>
        <dbReference type="ARBA" id="ARBA00004651"/>
    </source>
</evidence>
<name>A0ABY5ZMN2_9BACT</name>
<evidence type="ECO:0000313" key="11">
    <source>
        <dbReference type="Proteomes" id="UP001060414"/>
    </source>
</evidence>
<evidence type="ECO:0000256" key="3">
    <source>
        <dbReference type="ARBA" id="ARBA00022475"/>
    </source>
</evidence>
<evidence type="ECO:0000256" key="5">
    <source>
        <dbReference type="ARBA" id="ARBA00022989"/>
    </source>
</evidence>
<dbReference type="InterPro" id="IPR037185">
    <property type="entry name" value="EmrE-like"/>
</dbReference>
<evidence type="ECO:0000256" key="4">
    <source>
        <dbReference type="ARBA" id="ARBA00022692"/>
    </source>
</evidence>
<dbReference type="InterPro" id="IPR000390">
    <property type="entry name" value="Small_drug/metabolite_transptr"/>
</dbReference>
<dbReference type="Proteomes" id="UP001060414">
    <property type="component" value="Chromosome"/>
</dbReference>
<dbReference type="Pfam" id="PF00893">
    <property type="entry name" value="Multi_Drug_Res"/>
    <property type="match status" value="1"/>
</dbReference>
<feature type="transmembrane region" description="Helical" evidence="9">
    <location>
        <begin position="85"/>
        <end position="104"/>
    </location>
</feature>
<sequence>MQQWLFLSVAIISEVVATSALKASDGFSRLWPSLIVVTGYGAAFFFLSLTLRTIPVGVAYAIWAGAGIALIALVSWLIFGQTLDTPAIIGLLLIVAGFVVINVFSKSVPH</sequence>
<keyword evidence="6 9" id="KW-0472">Membrane</keyword>